<keyword evidence="3" id="KW-0804">Transcription</keyword>
<dbReference type="Pfam" id="PF12833">
    <property type="entry name" value="HTH_18"/>
    <property type="match status" value="1"/>
</dbReference>
<dbReference type="GO" id="GO:0043565">
    <property type="term" value="F:sequence-specific DNA binding"/>
    <property type="evidence" value="ECO:0007669"/>
    <property type="project" value="InterPro"/>
</dbReference>
<evidence type="ECO:0000313" key="7">
    <source>
        <dbReference type="Proteomes" id="UP000095350"/>
    </source>
</evidence>
<name>A0A173VXL9_9FIRM</name>
<evidence type="ECO:0000256" key="2">
    <source>
        <dbReference type="ARBA" id="ARBA00023125"/>
    </source>
</evidence>
<keyword evidence="2" id="KW-0238">DNA-binding</keyword>
<protein>
    <submittedName>
        <fullName evidence="6">AraC family transcriptional regulator</fullName>
    </submittedName>
    <submittedName>
        <fullName evidence="5">Regulatory protein soxS</fullName>
    </submittedName>
</protein>
<dbReference type="InterPro" id="IPR020449">
    <property type="entry name" value="Tscrpt_reg_AraC-type_HTH"/>
</dbReference>
<evidence type="ECO:0000313" key="8">
    <source>
        <dbReference type="Proteomes" id="UP000283513"/>
    </source>
</evidence>
<dbReference type="InterPro" id="IPR018062">
    <property type="entry name" value="HTH_AraC-typ_CS"/>
</dbReference>
<dbReference type="Proteomes" id="UP000283513">
    <property type="component" value="Unassembled WGS sequence"/>
</dbReference>
<dbReference type="PROSITE" id="PS01124">
    <property type="entry name" value="HTH_ARAC_FAMILY_2"/>
    <property type="match status" value="1"/>
</dbReference>
<dbReference type="Gene3D" id="2.60.120.10">
    <property type="entry name" value="Jelly Rolls"/>
    <property type="match status" value="1"/>
</dbReference>
<dbReference type="AlphaFoldDB" id="A0A173VXL9"/>
<dbReference type="PANTHER" id="PTHR43280">
    <property type="entry name" value="ARAC-FAMILY TRANSCRIPTIONAL REGULATOR"/>
    <property type="match status" value="1"/>
</dbReference>
<dbReference type="InterPro" id="IPR018060">
    <property type="entry name" value="HTH_AraC"/>
</dbReference>
<dbReference type="InterPro" id="IPR003313">
    <property type="entry name" value="AraC-bd"/>
</dbReference>
<dbReference type="GO" id="GO:0003700">
    <property type="term" value="F:DNA-binding transcription factor activity"/>
    <property type="evidence" value="ECO:0007669"/>
    <property type="project" value="InterPro"/>
</dbReference>
<dbReference type="STRING" id="166486.ERS852572_03799"/>
<dbReference type="PRINTS" id="PR00032">
    <property type="entry name" value="HTHARAC"/>
</dbReference>
<dbReference type="EMBL" id="QSHO01000001">
    <property type="protein sequence ID" value="RHC20659.1"/>
    <property type="molecule type" value="Genomic_DNA"/>
</dbReference>
<gene>
    <name evidence="5" type="primary">soxS_3</name>
    <name evidence="6" type="ORF">DW856_00125</name>
    <name evidence="5" type="ORF">ERS852572_03799</name>
</gene>
<evidence type="ECO:0000313" key="6">
    <source>
        <dbReference type="EMBL" id="RHC20659.1"/>
    </source>
</evidence>
<organism evidence="5 7">
    <name type="scientific">Roseburia intestinalis</name>
    <dbReference type="NCBI Taxonomy" id="166486"/>
    <lineage>
        <taxon>Bacteria</taxon>
        <taxon>Bacillati</taxon>
        <taxon>Bacillota</taxon>
        <taxon>Clostridia</taxon>
        <taxon>Lachnospirales</taxon>
        <taxon>Lachnospiraceae</taxon>
        <taxon>Roseburia</taxon>
    </lineage>
</organism>
<dbReference type="InterPro" id="IPR014710">
    <property type="entry name" value="RmlC-like_jellyroll"/>
</dbReference>
<dbReference type="GeneID" id="98917430"/>
<dbReference type="PaxDb" id="166486-ERS852572_03799"/>
<evidence type="ECO:0000256" key="1">
    <source>
        <dbReference type="ARBA" id="ARBA00023015"/>
    </source>
</evidence>
<dbReference type="SUPFAM" id="SSF46689">
    <property type="entry name" value="Homeodomain-like"/>
    <property type="match status" value="2"/>
</dbReference>
<reference evidence="5 7" key="1">
    <citation type="submission" date="2015-09" db="EMBL/GenBank/DDBJ databases">
        <authorList>
            <consortium name="Pathogen Informatics"/>
        </authorList>
    </citation>
    <scope>NUCLEOTIDE SEQUENCE [LARGE SCALE GENOMIC DNA]</scope>
    <source>
        <strain evidence="5 7">2789STDY5834960</strain>
    </source>
</reference>
<dbReference type="OrthoDB" id="9776971at2"/>
<dbReference type="InterPro" id="IPR037923">
    <property type="entry name" value="HTH-like"/>
</dbReference>
<dbReference type="RefSeq" id="WP_005602860.1">
    <property type="nucleotide sequence ID" value="NZ_CABIYH010000052.1"/>
</dbReference>
<dbReference type="PANTHER" id="PTHR43280:SF2">
    <property type="entry name" value="HTH-TYPE TRANSCRIPTIONAL REGULATOR EXSA"/>
    <property type="match status" value="1"/>
</dbReference>
<dbReference type="SMART" id="SM00342">
    <property type="entry name" value="HTH_ARAC"/>
    <property type="match status" value="1"/>
</dbReference>
<dbReference type="InterPro" id="IPR009057">
    <property type="entry name" value="Homeodomain-like_sf"/>
</dbReference>
<sequence length="273" mass="31713">MLLVYENRTDGIVVEWKKTVHFPPHLHEAIEVVYVTDGDIELGVGQELYHMDEGDFAIVFPNVIHHYQVFGKKENKVIYLYLDPTLFPSYYKELQIYSPKNPVVKKEQVHPDVVNAIKYLAGITEGNPMLIQAYVQMILAHVFAEMPMVDKSTVGSDDLIYNAVEYVAKNFREKISLEKMAYDLCVSKYVLSRMFAKTFHCNFSKYVNGVRLNYAVAALENTMDSITNICLDCGFESQRTFNHVFKDRYKITPREYRKRMEHNNRNGSLGVRR</sequence>
<dbReference type="EMBL" id="CYXZ01000052">
    <property type="protein sequence ID" value="CUN32022.1"/>
    <property type="molecule type" value="Genomic_DNA"/>
</dbReference>
<keyword evidence="1" id="KW-0805">Transcription regulation</keyword>
<evidence type="ECO:0000256" key="3">
    <source>
        <dbReference type="ARBA" id="ARBA00023163"/>
    </source>
</evidence>
<proteinExistence type="predicted"/>
<dbReference type="SUPFAM" id="SSF51215">
    <property type="entry name" value="Regulatory protein AraC"/>
    <property type="match status" value="1"/>
</dbReference>
<dbReference type="Gene3D" id="1.10.10.60">
    <property type="entry name" value="Homeodomain-like"/>
    <property type="match status" value="2"/>
</dbReference>
<dbReference type="PROSITE" id="PS00041">
    <property type="entry name" value="HTH_ARAC_FAMILY_1"/>
    <property type="match status" value="1"/>
</dbReference>
<dbReference type="Pfam" id="PF02311">
    <property type="entry name" value="AraC_binding"/>
    <property type="match status" value="1"/>
</dbReference>
<evidence type="ECO:0000313" key="5">
    <source>
        <dbReference type="EMBL" id="CUN32022.1"/>
    </source>
</evidence>
<feature type="domain" description="HTH araC/xylS-type" evidence="4">
    <location>
        <begin position="161"/>
        <end position="259"/>
    </location>
</feature>
<evidence type="ECO:0000259" key="4">
    <source>
        <dbReference type="PROSITE" id="PS01124"/>
    </source>
</evidence>
<accession>A0A173VXL9</accession>
<dbReference type="Proteomes" id="UP000095350">
    <property type="component" value="Unassembled WGS sequence"/>
</dbReference>
<reference evidence="6 8" key="2">
    <citation type="submission" date="2018-08" db="EMBL/GenBank/DDBJ databases">
        <title>A genome reference for cultivated species of the human gut microbiota.</title>
        <authorList>
            <person name="Zou Y."/>
            <person name="Xue W."/>
            <person name="Luo G."/>
        </authorList>
    </citation>
    <scope>NUCLEOTIDE SEQUENCE [LARGE SCALE GENOMIC DNA]</scope>
    <source>
        <strain evidence="6 8">AM37-1AC</strain>
    </source>
</reference>